<sequence>MQEPGVLDQSPLSRPYREYGPRNNEVVGERTLGSVNPQTLTREEFESSPDLLFHGSSGPFVFSRGFDYQDMDYL</sequence>
<evidence type="ECO:0000256" key="1">
    <source>
        <dbReference type="SAM" id="MobiDB-lite"/>
    </source>
</evidence>
<evidence type="ECO:0000313" key="2">
    <source>
        <dbReference type="EMBL" id="OGY11171.1"/>
    </source>
</evidence>
<gene>
    <name evidence="2" type="ORF">A3D26_04745</name>
</gene>
<protein>
    <submittedName>
        <fullName evidence="2">Uncharacterized protein</fullName>
    </submittedName>
</protein>
<comment type="caution">
    <text evidence="2">The sequence shown here is derived from an EMBL/GenBank/DDBJ whole genome shotgun (WGS) entry which is preliminary data.</text>
</comment>
<organism evidence="2 3">
    <name type="scientific">Candidatus Blackburnbacteria bacterium RIFCSPHIGHO2_02_FULL_44_20</name>
    <dbReference type="NCBI Taxonomy" id="1797516"/>
    <lineage>
        <taxon>Bacteria</taxon>
        <taxon>Candidatus Blackburniibacteriota</taxon>
    </lineage>
</organism>
<dbReference type="AlphaFoldDB" id="A0A1G1V7B9"/>
<accession>A0A1G1V7B9</accession>
<proteinExistence type="predicted"/>
<name>A0A1G1V7B9_9BACT</name>
<dbReference type="EMBL" id="MHBZ01000022">
    <property type="protein sequence ID" value="OGY11171.1"/>
    <property type="molecule type" value="Genomic_DNA"/>
</dbReference>
<dbReference type="Proteomes" id="UP000178319">
    <property type="component" value="Unassembled WGS sequence"/>
</dbReference>
<feature type="region of interest" description="Disordered" evidence="1">
    <location>
        <begin position="1"/>
        <end position="38"/>
    </location>
</feature>
<reference evidence="2 3" key="1">
    <citation type="journal article" date="2016" name="Nat. Commun.">
        <title>Thousands of microbial genomes shed light on interconnected biogeochemical processes in an aquifer system.</title>
        <authorList>
            <person name="Anantharaman K."/>
            <person name="Brown C.T."/>
            <person name="Hug L.A."/>
            <person name="Sharon I."/>
            <person name="Castelle C.J."/>
            <person name="Probst A.J."/>
            <person name="Thomas B.C."/>
            <person name="Singh A."/>
            <person name="Wilkins M.J."/>
            <person name="Karaoz U."/>
            <person name="Brodie E.L."/>
            <person name="Williams K.H."/>
            <person name="Hubbard S.S."/>
            <person name="Banfield J.F."/>
        </authorList>
    </citation>
    <scope>NUCLEOTIDE SEQUENCE [LARGE SCALE GENOMIC DNA]</scope>
</reference>
<dbReference type="STRING" id="1797516.A3D26_04745"/>
<evidence type="ECO:0000313" key="3">
    <source>
        <dbReference type="Proteomes" id="UP000178319"/>
    </source>
</evidence>